<protein>
    <submittedName>
        <fullName evidence="1">Uncharacterized protein</fullName>
    </submittedName>
</protein>
<proteinExistence type="predicted"/>
<reference evidence="1 2" key="1">
    <citation type="submission" date="2016-10" db="EMBL/GenBank/DDBJ databases">
        <authorList>
            <person name="de Groot N.N."/>
        </authorList>
    </citation>
    <scope>NUCLEOTIDE SEQUENCE [LARGE SCALE GENOMIC DNA]</scope>
    <source>
        <strain evidence="1 2">DSM 44468</strain>
    </source>
</reference>
<sequence length="186" mass="20497">MSAQPSSIEQVEIFAEAMTGVWEAIVAELRGTVPDVREVARQLAHHGWCDLFIGLVQVTVKFNTALDKIPERGKQLVKDAIRKSSMQKYRSVVTDVVIDIMVDKVWAAFKGAAVAQVPLLSLLTGDDAIRSLRILAVFSCPAPEGHDEVREHALKPLADDPRGILAAQTRELLAKLFKEWTVEAVT</sequence>
<dbReference type="Proteomes" id="UP000199025">
    <property type="component" value="Unassembled WGS sequence"/>
</dbReference>
<keyword evidence="2" id="KW-1185">Reference proteome</keyword>
<name>A0A1I4CFI4_9PSEU</name>
<dbReference type="AlphaFoldDB" id="A0A1I4CFI4"/>
<accession>A0A1I4CFI4</accession>
<evidence type="ECO:0000313" key="2">
    <source>
        <dbReference type="Proteomes" id="UP000199025"/>
    </source>
</evidence>
<evidence type="ECO:0000313" key="1">
    <source>
        <dbReference type="EMBL" id="SFK79982.1"/>
    </source>
</evidence>
<organism evidence="1 2">
    <name type="scientific">Amycolatopsis sacchari</name>
    <dbReference type="NCBI Taxonomy" id="115433"/>
    <lineage>
        <taxon>Bacteria</taxon>
        <taxon>Bacillati</taxon>
        <taxon>Actinomycetota</taxon>
        <taxon>Actinomycetes</taxon>
        <taxon>Pseudonocardiales</taxon>
        <taxon>Pseudonocardiaceae</taxon>
        <taxon>Amycolatopsis</taxon>
    </lineage>
</organism>
<dbReference type="EMBL" id="FORP01000034">
    <property type="protein sequence ID" value="SFK79982.1"/>
    <property type="molecule type" value="Genomic_DNA"/>
</dbReference>
<dbReference type="STRING" id="115433.SAMN05421835_13461"/>
<gene>
    <name evidence="1" type="ORF">SAMN05421835_13461</name>
</gene>